<protein>
    <submittedName>
        <fullName evidence="1">Uncharacterized protein</fullName>
    </submittedName>
</protein>
<accession>A0A0F9SP45</accession>
<evidence type="ECO:0000313" key="1">
    <source>
        <dbReference type="EMBL" id="KKN31008.1"/>
    </source>
</evidence>
<organism evidence="1">
    <name type="scientific">marine sediment metagenome</name>
    <dbReference type="NCBI Taxonomy" id="412755"/>
    <lineage>
        <taxon>unclassified sequences</taxon>
        <taxon>metagenomes</taxon>
        <taxon>ecological metagenomes</taxon>
    </lineage>
</organism>
<dbReference type="EMBL" id="LAZR01002364">
    <property type="protein sequence ID" value="KKN31008.1"/>
    <property type="molecule type" value="Genomic_DNA"/>
</dbReference>
<reference evidence="1" key="1">
    <citation type="journal article" date="2015" name="Nature">
        <title>Complex archaea that bridge the gap between prokaryotes and eukaryotes.</title>
        <authorList>
            <person name="Spang A."/>
            <person name="Saw J.H."/>
            <person name="Jorgensen S.L."/>
            <person name="Zaremba-Niedzwiedzka K."/>
            <person name="Martijn J."/>
            <person name="Lind A.E."/>
            <person name="van Eijk R."/>
            <person name="Schleper C."/>
            <person name="Guy L."/>
            <person name="Ettema T.J."/>
        </authorList>
    </citation>
    <scope>NUCLEOTIDE SEQUENCE</scope>
</reference>
<sequence length="79" mass="9414">MWKPTHVLAVIKVEPFWVEFIHDNVKADKFYPPILRLKPNNTGLELENGALELVKNYSNDFIEFIINNSKKNKRKRKKF</sequence>
<comment type="caution">
    <text evidence="1">The sequence shown here is derived from an EMBL/GenBank/DDBJ whole genome shotgun (WGS) entry which is preliminary data.</text>
</comment>
<proteinExistence type="predicted"/>
<name>A0A0F9SP45_9ZZZZ</name>
<gene>
    <name evidence="1" type="ORF">LCGC14_0828370</name>
</gene>
<dbReference type="AlphaFoldDB" id="A0A0F9SP45"/>